<comment type="caution">
    <text evidence="2">The sequence shown here is derived from an EMBL/GenBank/DDBJ whole genome shotgun (WGS) entry which is preliminary data.</text>
</comment>
<dbReference type="UniPathway" id="UPA00241"/>
<dbReference type="HAMAP" id="MF_02223">
    <property type="entry name" value="Pantoate_kinase"/>
    <property type="match status" value="1"/>
</dbReference>
<accession>A0A401H7R6</accession>
<dbReference type="EC" id="2.7.1.169" evidence="1"/>
<dbReference type="EMBL" id="BDMD01000007">
    <property type="protein sequence ID" value="GBF08506.1"/>
    <property type="molecule type" value="Genomic_DNA"/>
</dbReference>
<keyword evidence="1" id="KW-0547">Nucleotide-binding</keyword>
<dbReference type="Proteomes" id="UP000291213">
    <property type="component" value="Unassembled WGS sequence"/>
</dbReference>
<evidence type="ECO:0000313" key="3">
    <source>
        <dbReference type="Proteomes" id="UP000291213"/>
    </source>
</evidence>
<keyword evidence="1" id="KW-0067">ATP-binding</keyword>
<protein>
    <recommendedName>
        <fullName evidence="1">Pantoate kinase</fullName>
        <shortName evidence="1">PoK</shortName>
        <ecNumber evidence="1">2.7.1.169</ecNumber>
    </recommendedName>
</protein>
<keyword evidence="1" id="KW-0173">Coenzyme A biosynthesis</keyword>
<dbReference type="InterPro" id="IPR012043">
    <property type="entry name" value="PoK"/>
</dbReference>
<gene>
    <name evidence="2" type="ORF">apy_02310</name>
</gene>
<sequence>MGLRLELTGSIQPSARGLRVARCLSTPHHITALFRPVPGPGPGYSGSIGVGLAVEPRARFCPGLDGWDPGYDLPQFNEAAELLGSRPSGRLVYPLPPGRGYAVSAASAILGALAAAMERGAGVFRAYRTAHEVEVRRSTGLGDVASIACGVGLVLRYSPGPPGEALVDCIPTPPSLYIIAGEAGSMDTSRLIEMYSSQKFVDEVSRSLSRIFREPSLDRFFEEAERVTRLLSLDSRLVGVEAHRILSGVGDVYGYYVKKRVLVVAAGEGSVGEIVGRMAGAGLDVRLLKPSTGPPRLE</sequence>
<name>A0A401H7R6_AERPX</name>
<keyword evidence="1" id="KW-0808">Transferase</keyword>
<dbReference type="GO" id="GO:0016301">
    <property type="term" value="F:kinase activity"/>
    <property type="evidence" value="ECO:0007669"/>
    <property type="project" value="UniProtKB-UniRule"/>
</dbReference>
<reference evidence="2 3" key="1">
    <citation type="submission" date="2017-02" db="EMBL/GenBank/DDBJ databases">
        <title>isolation and characterization of a novel temperate virus Aeropyrum globular virus 1 infecting hyperthermophilic archaeon Aeropyrum.</title>
        <authorList>
            <person name="Yumiya M."/>
            <person name="Yoshida T."/>
            <person name="Sako Y."/>
        </authorList>
    </citation>
    <scope>NUCLEOTIDE SEQUENCE [LARGE SCALE GENOMIC DNA]</scope>
    <source>
        <strain evidence="2 3">YK1-12-2013</strain>
    </source>
</reference>
<comment type="pathway">
    <text evidence="1">Cofactor biosynthesis; coenzyme A biosynthesis.</text>
</comment>
<dbReference type="PIRSF" id="PIRSF016896">
    <property type="entry name" value="GHMP_arc_MJ0969"/>
    <property type="match status" value="1"/>
</dbReference>
<comment type="similarity">
    <text evidence="1">Belongs to the GHMP kinase family. PoK subfamily.</text>
</comment>
<comment type="catalytic activity">
    <reaction evidence="1">
        <text>(R)-pantoate + ATP = (R)-4-phosphopantoate + ADP + H(+)</text>
        <dbReference type="Rhea" id="RHEA:28246"/>
        <dbReference type="ChEBI" id="CHEBI:15378"/>
        <dbReference type="ChEBI" id="CHEBI:15980"/>
        <dbReference type="ChEBI" id="CHEBI:30616"/>
        <dbReference type="ChEBI" id="CHEBI:61294"/>
        <dbReference type="ChEBI" id="CHEBI:456216"/>
        <dbReference type="EC" id="2.7.1.169"/>
    </reaction>
</comment>
<proteinExistence type="inferred from homology"/>
<dbReference type="PANTHER" id="PTHR42282">
    <property type="entry name" value="PANTOATE KINASE-RELATED"/>
    <property type="match status" value="1"/>
</dbReference>
<dbReference type="PANTHER" id="PTHR42282:SF1">
    <property type="entry name" value="PANTOATE KINASE"/>
    <property type="match status" value="1"/>
</dbReference>
<evidence type="ECO:0000256" key="1">
    <source>
        <dbReference type="HAMAP-Rule" id="MF_02223"/>
    </source>
</evidence>
<organism evidence="2 3">
    <name type="scientific">Aeropyrum pernix</name>
    <dbReference type="NCBI Taxonomy" id="56636"/>
    <lineage>
        <taxon>Archaea</taxon>
        <taxon>Thermoproteota</taxon>
        <taxon>Thermoprotei</taxon>
        <taxon>Desulfurococcales</taxon>
        <taxon>Desulfurococcaceae</taxon>
        <taxon>Aeropyrum</taxon>
    </lineage>
</organism>
<dbReference type="GO" id="GO:0015937">
    <property type="term" value="P:coenzyme A biosynthetic process"/>
    <property type="evidence" value="ECO:0007669"/>
    <property type="project" value="UniProtKB-UniRule"/>
</dbReference>
<dbReference type="GO" id="GO:0005524">
    <property type="term" value="F:ATP binding"/>
    <property type="evidence" value="ECO:0007669"/>
    <property type="project" value="UniProtKB-KW"/>
</dbReference>
<evidence type="ECO:0000313" key="2">
    <source>
        <dbReference type="EMBL" id="GBF08506.1"/>
    </source>
</evidence>
<keyword evidence="1" id="KW-0418">Kinase</keyword>
<dbReference type="AlphaFoldDB" id="A0A401H7R6"/>
<comment type="function">
    <text evidence="1">Phosphorylates (R)-pantoate to form (R)-4-phosphopantoate in the CoA biosynthesis pathway.</text>
</comment>